<reference evidence="3" key="2">
    <citation type="submission" date="2025-09" db="UniProtKB">
        <authorList>
            <consortium name="Ensembl"/>
        </authorList>
    </citation>
    <scope>IDENTIFICATION</scope>
</reference>
<evidence type="ECO:0000256" key="1">
    <source>
        <dbReference type="ARBA" id="ARBA00006336"/>
    </source>
</evidence>
<dbReference type="SUPFAM" id="SSF52499">
    <property type="entry name" value="Isochorismatase-like hydrolases"/>
    <property type="match status" value="1"/>
</dbReference>
<dbReference type="InterPro" id="IPR036380">
    <property type="entry name" value="Isochorismatase-like_sf"/>
</dbReference>
<dbReference type="GeneTree" id="ENSGT00390000006753"/>
<keyword evidence="4" id="KW-1185">Reference proteome</keyword>
<name>A0A8C4WQH3_EPTBU</name>
<dbReference type="Pfam" id="PF00857">
    <property type="entry name" value="Isochorismatase"/>
    <property type="match status" value="1"/>
</dbReference>
<organism evidence="3 4">
    <name type="scientific">Eptatretus burgeri</name>
    <name type="common">Inshore hagfish</name>
    <dbReference type="NCBI Taxonomy" id="7764"/>
    <lineage>
        <taxon>Eukaryota</taxon>
        <taxon>Metazoa</taxon>
        <taxon>Chordata</taxon>
        <taxon>Craniata</taxon>
        <taxon>Vertebrata</taxon>
        <taxon>Cyclostomata</taxon>
        <taxon>Myxini</taxon>
        <taxon>Myxiniformes</taxon>
        <taxon>Myxinidae</taxon>
        <taxon>Eptatretinae</taxon>
        <taxon>Eptatretus</taxon>
    </lineage>
</organism>
<feature type="domain" description="Isochorismatase-like" evidence="2">
    <location>
        <begin position="15"/>
        <end position="120"/>
    </location>
</feature>
<dbReference type="PANTHER" id="PTHR14119">
    <property type="entry name" value="HYDROLASE"/>
    <property type="match status" value="1"/>
</dbReference>
<dbReference type="PANTHER" id="PTHR14119:SF3">
    <property type="entry name" value="ISOCHORISMATASE DOMAIN-CONTAINING PROTEIN 2"/>
    <property type="match status" value="1"/>
</dbReference>
<evidence type="ECO:0000313" key="4">
    <source>
        <dbReference type="Proteomes" id="UP000694388"/>
    </source>
</evidence>
<dbReference type="Gene3D" id="3.40.50.850">
    <property type="entry name" value="Isochorismatase-like"/>
    <property type="match status" value="1"/>
</dbReference>
<evidence type="ECO:0000259" key="2">
    <source>
        <dbReference type="Pfam" id="PF00857"/>
    </source>
</evidence>
<dbReference type="Proteomes" id="UP000694388">
    <property type="component" value="Unplaced"/>
</dbReference>
<sequence length="172" mass="18897">MAGRRLGQLGARSSVMLLCDVQEKFRHTVAFFPQIVSVAARMLQVMRLMDVPVLVTEQYPKGLGPTVSELNITGFPKFSKTSFTMVTPEVLEELTGVGNIRSVVLCGIETQACISSIALTSVNDLLYSVTEWCRGTVAHLLLSCGKMREVWGATTIQATYKSRHSADLTRDL</sequence>
<dbReference type="AlphaFoldDB" id="A0A8C4WQH3"/>
<protein>
    <submittedName>
        <fullName evidence="3">Isochorismatase domain containing 2</fullName>
    </submittedName>
</protein>
<reference evidence="3" key="1">
    <citation type="submission" date="2025-08" db="UniProtKB">
        <authorList>
            <consortium name="Ensembl"/>
        </authorList>
    </citation>
    <scope>IDENTIFICATION</scope>
</reference>
<dbReference type="Ensembl" id="ENSEBUT00000008921.1">
    <property type="protein sequence ID" value="ENSEBUP00000008418.1"/>
    <property type="gene ID" value="ENSEBUG00000005447.1"/>
</dbReference>
<dbReference type="InterPro" id="IPR000868">
    <property type="entry name" value="Isochorismatase-like_dom"/>
</dbReference>
<proteinExistence type="inferred from homology"/>
<comment type="similarity">
    <text evidence="1">Belongs to the isochorismatase family.</text>
</comment>
<dbReference type="InterPro" id="IPR050993">
    <property type="entry name" value="Isochorismatase_domain"/>
</dbReference>
<evidence type="ECO:0000313" key="3">
    <source>
        <dbReference type="Ensembl" id="ENSEBUP00000008418.1"/>
    </source>
</evidence>
<accession>A0A8C4WQH3</accession>